<dbReference type="InterPro" id="IPR000667">
    <property type="entry name" value="Peptidase_S13"/>
</dbReference>
<dbReference type="PRINTS" id="PR00922">
    <property type="entry name" value="DADACBPTASE3"/>
</dbReference>
<dbReference type="PANTHER" id="PTHR30023">
    <property type="entry name" value="D-ALANYL-D-ALANINE CARBOXYPEPTIDASE"/>
    <property type="match status" value="1"/>
</dbReference>
<dbReference type="OrthoDB" id="9802627at2"/>
<dbReference type="GO" id="GO:0000270">
    <property type="term" value="P:peptidoglycan metabolic process"/>
    <property type="evidence" value="ECO:0007669"/>
    <property type="project" value="TreeGrafter"/>
</dbReference>
<dbReference type="NCBIfam" id="TIGR00666">
    <property type="entry name" value="PBP4"/>
    <property type="match status" value="1"/>
</dbReference>
<evidence type="ECO:0000313" key="5">
    <source>
        <dbReference type="Proteomes" id="UP000323917"/>
    </source>
</evidence>
<dbReference type="EMBL" id="CP042913">
    <property type="protein sequence ID" value="QEG37443.1"/>
    <property type="molecule type" value="Genomic_DNA"/>
</dbReference>
<organism evidence="4 5">
    <name type="scientific">Bythopirellula goksoeyrii</name>
    <dbReference type="NCBI Taxonomy" id="1400387"/>
    <lineage>
        <taxon>Bacteria</taxon>
        <taxon>Pseudomonadati</taxon>
        <taxon>Planctomycetota</taxon>
        <taxon>Planctomycetia</taxon>
        <taxon>Pirellulales</taxon>
        <taxon>Lacipirellulaceae</taxon>
        <taxon>Bythopirellula</taxon>
    </lineage>
</organism>
<dbReference type="SUPFAM" id="SSF56601">
    <property type="entry name" value="beta-lactamase/transpeptidase-like"/>
    <property type="match status" value="1"/>
</dbReference>
<keyword evidence="3" id="KW-0732">Signal</keyword>
<sequence length="469" mass="50685" precursor="true">MLYHCLRVAGLFALAKIAFAISCASAATPPDLDLSNQLDAVLENHATARQTTVTLKVIDLDTDVVLYDRGGDRLLTPASNLKIYTSACALDCFGPEHQFQTKVTTKGDLRNGVLHGDLVLTGGGDAMFNSSDLAKLADRVTSELKISEICGKVVVDNSRYASPLKGPGWMWDDDPDYYNMSITPLMVDFNVLALRLTPSDEGVAAQLVIPSSYPEIKFLSRSTFSGDTLATRRPFTHPLLIAQNGHLNEPKDLRLTMQNPGAWVHGMFTAMLADRGVRFSLPDEINRASASAGSTELNHLGPSLAKTLTHFNNQSENAIGEVLLHEVAIAKGTKKPCWPDGAAAITKWLAESGGLEPGSFRLVDGSGLSRYNLISADSSVRLLKFMHDHEHADTFYSALKTYEVNVAGKMQPLVAAKSGGMASVSTISGYLKTPSGRLLAFSLLANGYIGSAKPIFDLREKVWETLAQL</sequence>
<comment type="similarity">
    <text evidence="1">Belongs to the peptidase S13 family.</text>
</comment>
<gene>
    <name evidence="4" type="primary">dacC</name>
    <name evidence="4" type="ORF">Pr1d_47890</name>
</gene>
<dbReference type="GO" id="GO:0006508">
    <property type="term" value="P:proteolysis"/>
    <property type="evidence" value="ECO:0007669"/>
    <property type="project" value="InterPro"/>
</dbReference>
<dbReference type="GO" id="GO:0009002">
    <property type="term" value="F:serine-type D-Ala-D-Ala carboxypeptidase activity"/>
    <property type="evidence" value="ECO:0007669"/>
    <property type="project" value="UniProtKB-EC"/>
</dbReference>
<dbReference type="KEGG" id="bgok:Pr1d_47890"/>
<evidence type="ECO:0000256" key="2">
    <source>
        <dbReference type="ARBA" id="ARBA00022801"/>
    </source>
</evidence>
<proteinExistence type="inferred from homology"/>
<dbReference type="Gene3D" id="3.50.80.20">
    <property type="entry name" value="D-Ala-D-Ala carboxypeptidase C, peptidase S13"/>
    <property type="match status" value="1"/>
</dbReference>
<evidence type="ECO:0000256" key="3">
    <source>
        <dbReference type="SAM" id="SignalP"/>
    </source>
</evidence>
<dbReference type="PANTHER" id="PTHR30023:SF0">
    <property type="entry name" value="PENICILLIN-SENSITIVE CARBOXYPEPTIDASE A"/>
    <property type="match status" value="1"/>
</dbReference>
<feature type="chain" id="PRO_5022809023" evidence="3">
    <location>
        <begin position="21"/>
        <end position="469"/>
    </location>
</feature>
<name>A0A5B9QU42_9BACT</name>
<keyword evidence="2 4" id="KW-0378">Hydrolase</keyword>
<dbReference type="Gene3D" id="3.40.710.10">
    <property type="entry name" value="DD-peptidase/beta-lactamase superfamily"/>
    <property type="match status" value="1"/>
</dbReference>
<dbReference type="Proteomes" id="UP000323917">
    <property type="component" value="Chromosome"/>
</dbReference>
<dbReference type="RefSeq" id="WP_148075685.1">
    <property type="nucleotide sequence ID" value="NZ_CP042913.1"/>
</dbReference>
<keyword evidence="4" id="KW-0121">Carboxypeptidase</keyword>
<accession>A0A5B9QU42</accession>
<dbReference type="InterPro" id="IPR012338">
    <property type="entry name" value="Beta-lactam/transpept-like"/>
</dbReference>
<dbReference type="Pfam" id="PF02113">
    <property type="entry name" value="Peptidase_S13"/>
    <property type="match status" value="1"/>
</dbReference>
<evidence type="ECO:0000313" key="4">
    <source>
        <dbReference type="EMBL" id="QEG37443.1"/>
    </source>
</evidence>
<keyword evidence="5" id="KW-1185">Reference proteome</keyword>
<protein>
    <submittedName>
        <fullName evidence="4">D-alanyl-D-alanine carboxypeptidase DacC</fullName>
        <ecNumber evidence="4">3.4.16.4</ecNumber>
    </submittedName>
</protein>
<reference evidence="4 5" key="1">
    <citation type="submission" date="2019-08" db="EMBL/GenBank/DDBJ databases">
        <title>Deep-cultivation of Planctomycetes and their phenomic and genomic characterization uncovers novel biology.</title>
        <authorList>
            <person name="Wiegand S."/>
            <person name="Jogler M."/>
            <person name="Boedeker C."/>
            <person name="Pinto D."/>
            <person name="Vollmers J."/>
            <person name="Rivas-Marin E."/>
            <person name="Kohn T."/>
            <person name="Peeters S.H."/>
            <person name="Heuer A."/>
            <person name="Rast P."/>
            <person name="Oberbeckmann S."/>
            <person name="Bunk B."/>
            <person name="Jeske O."/>
            <person name="Meyerdierks A."/>
            <person name="Storesund J.E."/>
            <person name="Kallscheuer N."/>
            <person name="Luecker S."/>
            <person name="Lage O.M."/>
            <person name="Pohl T."/>
            <person name="Merkel B.J."/>
            <person name="Hornburger P."/>
            <person name="Mueller R.-W."/>
            <person name="Bruemmer F."/>
            <person name="Labrenz M."/>
            <person name="Spormann A.M."/>
            <person name="Op den Camp H."/>
            <person name="Overmann J."/>
            <person name="Amann R."/>
            <person name="Jetten M.S.M."/>
            <person name="Mascher T."/>
            <person name="Medema M.H."/>
            <person name="Devos D.P."/>
            <person name="Kaster A.-K."/>
            <person name="Ovreas L."/>
            <person name="Rohde M."/>
            <person name="Galperin M.Y."/>
            <person name="Jogler C."/>
        </authorList>
    </citation>
    <scope>NUCLEOTIDE SEQUENCE [LARGE SCALE GENOMIC DNA]</scope>
    <source>
        <strain evidence="4 5">Pr1d</strain>
    </source>
</reference>
<feature type="signal peptide" evidence="3">
    <location>
        <begin position="1"/>
        <end position="20"/>
    </location>
</feature>
<dbReference type="EC" id="3.4.16.4" evidence="4"/>
<keyword evidence="4" id="KW-0645">Protease</keyword>
<evidence type="ECO:0000256" key="1">
    <source>
        <dbReference type="ARBA" id="ARBA00006096"/>
    </source>
</evidence>
<dbReference type="AlphaFoldDB" id="A0A5B9QU42"/>